<dbReference type="EMBL" id="CAMXCT010004424">
    <property type="protein sequence ID" value="CAI4008950.1"/>
    <property type="molecule type" value="Genomic_DNA"/>
</dbReference>
<keyword evidence="2" id="KW-0223">Dioxygenase</keyword>
<dbReference type="PANTHER" id="PTHR12117">
    <property type="entry name" value="HISTONE ACETYLTRANSFERASE COMPLEX"/>
    <property type="match status" value="1"/>
</dbReference>
<sequence>MAAEYYVTAFRDFQDIGLAEAADQVLKEGLCAFPTHHELLSLAKSRGIQAAQSAHEVNDFKTQRYTGITGSTDAGKQLDSGYIASADLSQLLAGMMQTQAPSIKAQHVRRVPEPERLDATISEFSEVIAGDFEMEGADFWHELQKMDLKNILLKHGGLIRVSDIFPGDVAQQGLEILKKLHNSDWSESNSAAYQDEGEFGDKSAKHKFSRYDGDSLDDIVGRIQSMAPDLFPSFQAAKYESGGNLSAHDDSNYFLIAKNDKNRSSRYPAGSLLFRKIAVIYYLTKDWKEDYGGSLMDLHRSKDRNVNSSEEKDTKDTTSVHLAPRFNSMVAFLVPRLHQVQELAAGAPPRFSVFGWFSDDRPYPPLDDLAKMPWLSTLEA</sequence>
<dbReference type="Pfam" id="PF13640">
    <property type="entry name" value="2OG-FeII_Oxy_3"/>
    <property type="match status" value="1"/>
</dbReference>
<dbReference type="Proteomes" id="UP001152797">
    <property type="component" value="Unassembled WGS sequence"/>
</dbReference>
<dbReference type="Gene3D" id="2.60.120.620">
    <property type="entry name" value="q2cbj1_9rhob like domain"/>
    <property type="match status" value="1"/>
</dbReference>
<evidence type="ECO:0000313" key="5">
    <source>
        <dbReference type="EMBL" id="CAI4008950.1"/>
    </source>
</evidence>
<feature type="domain" description="Prolyl 4-hydroxylase alpha subunit" evidence="4">
    <location>
        <begin position="156"/>
        <end position="358"/>
    </location>
</feature>
<dbReference type="GO" id="GO:0051213">
    <property type="term" value="F:dioxygenase activity"/>
    <property type="evidence" value="ECO:0007669"/>
    <property type="project" value="UniProtKB-KW"/>
</dbReference>
<dbReference type="InterPro" id="IPR006620">
    <property type="entry name" value="Pro_4_hyd_alph"/>
</dbReference>
<dbReference type="EMBL" id="CAMXCT030004424">
    <property type="protein sequence ID" value="CAL4796262.1"/>
    <property type="molecule type" value="Genomic_DNA"/>
</dbReference>
<evidence type="ECO:0000313" key="6">
    <source>
        <dbReference type="EMBL" id="CAL1162325.1"/>
    </source>
</evidence>
<accession>A0A9P1GD36</accession>
<evidence type="ECO:0000256" key="3">
    <source>
        <dbReference type="ARBA" id="ARBA00023002"/>
    </source>
</evidence>
<evidence type="ECO:0000256" key="2">
    <source>
        <dbReference type="ARBA" id="ARBA00022964"/>
    </source>
</evidence>
<dbReference type="EMBL" id="CAMXCT020004424">
    <property type="protein sequence ID" value="CAL1162325.1"/>
    <property type="molecule type" value="Genomic_DNA"/>
</dbReference>
<name>A0A9P1GD36_9DINO</name>
<dbReference type="AlphaFoldDB" id="A0A9P1GD36"/>
<dbReference type="InterPro" id="IPR044862">
    <property type="entry name" value="Pro_4_hyd_alph_FE2OG_OXY"/>
</dbReference>
<keyword evidence="3" id="KW-0560">Oxidoreductase</keyword>
<dbReference type="OrthoDB" id="430522at2759"/>
<comment type="cofactor">
    <cofactor evidence="1">
        <name>L-ascorbate</name>
        <dbReference type="ChEBI" id="CHEBI:38290"/>
    </cofactor>
</comment>
<reference evidence="5" key="1">
    <citation type="submission" date="2022-10" db="EMBL/GenBank/DDBJ databases">
        <authorList>
            <person name="Chen Y."/>
            <person name="Dougan E. K."/>
            <person name="Chan C."/>
            <person name="Rhodes N."/>
            <person name="Thang M."/>
        </authorList>
    </citation>
    <scope>NUCLEOTIDE SEQUENCE</scope>
</reference>
<gene>
    <name evidence="5" type="ORF">C1SCF055_LOCUS34340</name>
</gene>
<evidence type="ECO:0000256" key="1">
    <source>
        <dbReference type="ARBA" id="ARBA00001961"/>
    </source>
</evidence>
<evidence type="ECO:0000313" key="7">
    <source>
        <dbReference type="EMBL" id="CAL4796262.1"/>
    </source>
</evidence>
<proteinExistence type="predicted"/>
<dbReference type="GO" id="GO:0016705">
    <property type="term" value="F:oxidoreductase activity, acting on paired donors, with incorporation or reduction of molecular oxygen"/>
    <property type="evidence" value="ECO:0007669"/>
    <property type="project" value="InterPro"/>
</dbReference>
<evidence type="ECO:0000259" key="4">
    <source>
        <dbReference type="SMART" id="SM00702"/>
    </source>
</evidence>
<dbReference type="PANTHER" id="PTHR12117:SF0">
    <property type="entry name" value="PROLYL 3-HYDROXYLASE OGFOD1"/>
    <property type="match status" value="1"/>
</dbReference>
<comment type="caution">
    <text evidence="5">The sequence shown here is derived from an EMBL/GenBank/DDBJ whole genome shotgun (WGS) entry which is preliminary data.</text>
</comment>
<dbReference type="InterPro" id="IPR051842">
    <property type="entry name" value="uS12_prolyl_hydroxylase"/>
</dbReference>
<dbReference type="GO" id="GO:0005506">
    <property type="term" value="F:iron ion binding"/>
    <property type="evidence" value="ECO:0007669"/>
    <property type="project" value="InterPro"/>
</dbReference>
<evidence type="ECO:0000313" key="8">
    <source>
        <dbReference type="Proteomes" id="UP001152797"/>
    </source>
</evidence>
<keyword evidence="8" id="KW-1185">Reference proteome</keyword>
<dbReference type="SMART" id="SM00702">
    <property type="entry name" value="P4Hc"/>
    <property type="match status" value="1"/>
</dbReference>
<dbReference type="GO" id="GO:0031418">
    <property type="term" value="F:L-ascorbic acid binding"/>
    <property type="evidence" value="ECO:0007669"/>
    <property type="project" value="InterPro"/>
</dbReference>
<reference evidence="6" key="2">
    <citation type="submission" date="2024-04" db="EMBL/GenBank/DDBJ databases">
        <authorList>
            <person name="Chen Y."/>
            <person name="Shah S."/>
            <person name="Dougan E. K."/>
            <person name="Thang M."/>
            <person name="Chan C."/>
        </authorList>
    </citation>
    <scope>NUCLEOTIDE SEQUENCE [LARGE SCALE GENOMIC DNA]</scope>
</reference>
<organism evidence="5">
    <name type="scientific">Cladocopium goreaui</name>
    <dbReference type="NCBI Taxonomy" id="2562237"/>
    <lineage>
        <taxon>Eukaryota</taxon>
        <taxon>Sar</taxon>
        <taxon>Alveolata</taxon>
        <taxon>Dinophyceae</taxon>
        <taxon>Suessiales</taxon>
        <taxon>Symbiodiniaceae</taxon>
        <taxon>Cladocopium</taxon>
    </lineage>
</organism>
<protein>
    <submittedName>
        <fullName evidence="7">Gag-Pol-p199 (TY1A-TY1B) (p190)</fullName>
    </submittedName>
</protein>